<feature type="domain" description="Mechanosensitive ion channel MscS" evidence="8">
    <location>
        <begin position="99"/>
        <end position="165"/>
    </location>
</feature>
<dbReference type="AlphaFoldDB" id="A0A8J6TE42"/>
<dbReference type="SUPFAM" id="SSF82689">
    <property type="entry name" value="Mechanosensitive channel protein MscS (YggB), C-terminal domain"/>
    <property type="match status" value="1"/>
</dbReference>
<dbReference type="SUPFAM" id="SSF50182">
    <property type="entry name" value="Sm-like ribonucleoproteins"/>
    <property type="match status" value="1"/>
</dbReference>
<dbReference type="GO" id="GO:0005886">
    <property type="term" value="C:plasma membrane"/>
    <property type="evidence" value="ECO:0007669"/>
    <property type="project" value="UniProtKB-SubCell"/>
</dbReference>
<organism evidence="11 12">
    <name type="scientific">Candidatus Desulfatifera sulfidica</name>
    <dbReference type="NCBI Taxonomy" id="2841691"/>
    <lineage>
        <taxon>Bacteria</taxon>
        <taxon>Pseudomonadati</taxon>
        <taxon>Thermodesulfobacteriota</taxon>
        <taxon>Desulfobulbia</taxon>
        <taxon>Desulfobulbales</taxon>
        <taxon>Desulfobulbaceae</taxon>
        <taxon>Candidatus Desulfatifera</taxon>
    </lineage>
</organism>
<name>A0A8J6TE42_9BACT</name>
<dbReference type="EMBL" id="JACNLK010000077">
    <property type="protein sequence ID" value="MBC8209107.1"/>
    <property type="molecule type" value="Genomic_DNA"/>
</dbReference>
<comment type="similarity">
    <text evidence="2">Belongs to the MscS (TC 1.A.23) family.</text>
</comment>
<dbReference type="PANTHER" id="PTHR30221:SF1">
    <property type="entry name" value="SMALL-CONDUCTANCE MECHANOSENSITIVE CHANNEL"/>
    <property type="match status" value="1"/>
</dbReference>
<feature type="domain" description="Mechanosensitive ion channel MscS C-terminal" evidence="9">
    <location>
        <begin position="173"/>
        <end position="254"/>
    </location>
</feature>
<evidence type="ECO:0000256" key="3">
    <source>
        <dbReference type="ARBA" id="ARBA00022475"/>
    </source>
</evidence>
<protein>
    <submittedName>
        <fullName evidence="11">Mechanosensitive ion channel</fullName>
    </submittedName>
</protein>
<evidence type="ECO:0000256" key="2">
    <source>
        <dbReference type="ARBA" id="ARBA00008017"/>
    </source>
</evidence>
<dbReference type="Pfam" id="PF21082">
    <property type="entry name" value="MS_channel_3rd"/>
    <property type="match status" value="1"/>
</dbReference>
<dbReference type="GO" id="GO:0008381">
    <property type="term" value="F:mechanosensitive monoatomic ion channel activity"/>
    <property type="evidence" value="ECO:0007669"/>
    <property type="project" value="InterPro"/>
</dbReference>
<comment type="caution">
    <text evidence="11">The sequence shown here is derived from an EMBL/GenBank/DDBJ whole genome shotgun (WGS) entry which is preliminary data.</text>
</comment>
<evidence type="ECO:0000313" key="11">
    <source>
        <dbReference type="EMBL" id="MBC8209107.1"/>
    </source>
</evidence>
<sequence>MNWNNLQPLIIAYGINIISAILVFIIGKWLAQKITDLFGTALEKHNVEITLIKFLKNIAYYALIVGVLLAAAGQLGISTTSFLTIVGAASLAIGLALKDSLGNFAAGVMLILFRPFKVGDVITAGGETGKVAEITIFNTIMNTPDNQRKIVPNGAIGNSTITNINANSTRRVDLMIGIGYDDDIKKAKETLAAIIKADSRVLADPTPTIAVANLGDSSVDLAVRPWVKTGDYWDVLFDLTEQIKLTFDEEAISFPYPQQDVHMYNESN</sequence>
<dbReference type="InterPro" id="IPR045275">
    <property type="entry name" value="MscS_archaea/bacteria_type"/>
</dbReference>
<gene>
    <name evidence="11" type="ORF">H8E79_08080</name>
</gene>
<dbReference type="Pfam" id="PF00924">
    <property type="entry name" value="MS_channel_2nd"/>
    <property type="match status" value="1"/>
</dbReference>
<keyword evidence="3" id="KW-1003">Cell membrane</keyword>
<dbReference type="InterPro" id="IPR049142">
    <property type="entry name" value="MS_channel_1st"/>
</dbReference>
<dbReference type="InterPro" id="IPR006685">
    <property type="entry name" value="MscS_channel_2nd"/>
</dbReference>
<comment type="subcellular location">
    <subcellularLocation>
        <location evidence="1">Cell membrane</location>
        <topology evidence="1">Multi-pass membrane protein</topology>
    </subcellularLocation>
</comment>
<evidence type="ECO:0000256" key="7">
    <source>
        <dbReference type="SAM" id="Phobius"/>
    </source>
</evidence>
<dbReference type="Pfam" id="PF21088">
    <property type="entry name" value="MS_channel_1st"/>
    <property type="match status" value="1"/>
</dbReference>
<proteinExistence type="inferred from homology"/>
<feature type="domain" description="Mechanosensitive ion channel transmembrane helices 2/3" evidence="10">
    <location>
        <begin position="57"/>
        <end position="98"/>
    </location>
</feature>
<evidence type="ECO:0000313" key="12">
    <source>
        <dbReference type="Proteomes" id="UP000599024"/>
    </source>
</evidence>
<dbReference type="InterPro" id="IPR011014">
    <property type="entry name" value="MscS_channel_TM-2"/>
</dbReference>
<accession>A0A8J6TE42</accession>
<feature type="transmembrane region" description="Helical" evidence="7">
    <location>
        <begin position="6"/>
        <end position="27"/>
    </location>
</feature>
<dbReference type="InterPro" id="IPR049278">
    <property type="entry name" value="MS_channel_C"/>
</dbReference>
<dbReference type="PANTHER" id="PTHR30221">
    <property type="entry name" value="SMALL-CONDUCTANCE MECHANOSENSITIVE CHANNEL"/>
    <property type="match status" value="1"/>
</dbReference>
<dbReference type="InterPro" id="IPR008910">
    <property type="entry name" value="MSC_TM_helix"/>
</dbReference>
<evidence type="ECO:0000259" key="8">
    <source>
        <dbReference type="Pfam" id="PF00924"/>
    </source>
</evidence>
<evidence type="ECO:0000256" key="5">
    <source>
        <dbReference type="ARBA" id="ARBA00022989"/>
    </source>
</evidence>
<dbReference type="Gene3D" id="3.30.70.100">
    <property type="match status" value="1"/>
</dbReference>
<dbReference type="Pfam" id="PF05552">
    <property type="entry name" value="MS_channel_1st_1"/>
    <property type="match status" value="1"/>
</dbReference>
<evidence type="ECO:0000259" key="9">
    <source>
        <dbReference type="Pfam" id="PF21082"/>
    </source>
</evidence>
<dbReference type="InterPro" id="IPR023408">
    <property type="entry name" value="MscS_beta-dom_sf"/>
</dbReference>
<dbReference type="Gene3D" id="2.30.30.60">
    <property type="match status" value="1"/>
</dbReference>
<feature type="transmembrane region" description="Helical" evidence="7">
    <location>
        <begin position="83"/>
        <end position="113"/>
    </location>
</feature>
<dbReference type="SUPFAM" id="SSF82861">
    <property type="entry name" value="Mechanosensitive channel protein MscS (YggB), transmembrane region"/>
    <property type="match status" value="1"/>
</dbReference>
<evidence type="ECO:0000256" key="6">
    <source>
        <dbReference type="ARBA" id="ARBA00023136"/>
    </source>
</evidence>
<evidence type="ECO:0000259" key="10">
    <source>
        <dbReference type="Pfam" id="PF21088"/>
    </source>
</evidence>
<keyword evidence="6 7" id="KW-0472">Membrane</keyword>
<reference evidence="11 12" key="1">
    <citation type="submission" date="2020-08" db="EMBL/GenBank/DDBJ databases">
        <title>Bridging the membrane lipid divide: bacteria of the FCB group superphylum have the potential to synthesize archaeal ether lipids.</title>
        <authorList>
            <person name="Villanueva L."/>
            <person name="Von Meijenfeldt F.A.B."/>
            <person name="Westbye A.B."/>
            <person name="Yadav S."/>
            <person name="Hopmans E.C."/>
            <person name="Dutilh B.E."/>
            <person name="Sinninghe Damste J.S."/>
        </authorList>
    </citation>
    <scope>NUCLEOTIDE SEQUENCE [LARGE SCALE GENOMIC DNA]</scope>
    <source>
        <strain evidence="11">NIOZ-UU81</strain>
    </source>
</reference>
<evidence type="ECO:0000256" key="1">
    <source>
        <dbReference type="ARBA" id="ARBA00004651"/>
    </source>
</evidence>
<dbReference type="InterPro" id="IPR010920">
    <property type="entry name" value="LSM_dom_sf"/>
</dbReference>
<evidence type="ECO:0000256" key="4">
    <source>
        <dbReference type="ARBA" id="ARBA00022692"/>
    </source>
</evidence>
<keyword evidence="4 7" id="KW-0812">Transmembrane</keyword>
<keyword evidence="5 7" id="KW-1133">Transmembrane helix</keyword>
<dbReference type="Gene3D" id="1.10.287.1260">
    <property type="match status" value="1"/>
</dbReference>
<dbReference type="InterPro" id="IPR011066">
    <property type="entry name" value="MscS_channel_C_sf"/>
</dbReference>
<dbReference type="Proteomes" id="UP000599024">
    <property type="component" value="Unassembled WGS sequence"/>
</dbReference>